<accession>A0ACC2VPF2</accession>
<evidence type="ECO:0000313" key="1">
    <source>
        <dbReference type="EMBL" id="KAJ9100889.1"/>
    </source>
</evidence>
<reference evidence="1" key="1">
    <citation type="submission" date="2023-04" db="EMBL/GenBank/DDBJ databases">
        <title>Draft Genome sequencing of Naganishia species isolated from polar environments using Oxford Nanopore Technology.</title>
        <authorList>
            <person name="Leo P."/>
            <person name="Venkateswaran K."/>
        </authorList>
    </citation>
    <scope>NUCLEOTIDE SEQUENCE</scope>
    <source>
        <strain evidence="1">MNA-CCFEE 5262</strain>
    </source>
</reference>
<name>A0ACC2VPF2_9TREE</name>
<gene>
    <name evidence="1" type="ORF">QFC20_005378</name>
</gene>
<sequence length="392" mass="42993">MAVDYAPALASGFENLAVADESTVNEETGSGVRPSLRSLTIRLSADANIVPTAIAPESALSHTSTVARRQTFRVTVSVLGSKIAVVGLNKETERQWEHRVQVFLNYPEEQSRVVNNRHVDGSDLEDIQYGDISRDTEEQGLSTAPTKTGGFTKRPFISYIRTEDGTSLSTEIPIIRSLFQVDEREGLVQSGGELGIFDDDEDEDDEHEEPSRHRRDGTSDRGSSSFRSNRQIEGISPSSSCRSKNMFDSGYGSAFGPPPWGGLGGFDHAHQAGESFEDNNHSAACEHARRIDRKPERGVKRCLQLDFRRLKADGSEVEGLGDGGLDQTRLIARVSGRLQSRGLGLLYASTYHSANIMVESPYLHAAQKVLEEVIAELDDEARDVASERPCVL</sequence>
<dbReference type="Proteomes" id="UP001230649">
    <property type="component" value="Unassembled WGS sequence"/>
</dbReference>
<protein>
    <submittedName>
        <fullName evidence="1">Uncharacterized protein</fullName>
    </submittedName>
</protein>
<evidence type="ECO:0000313" key="2">
    <source>
        <dbReference type="Proteomes" id="UP001230649"/>
    </source>
</evidence>
<organism evidence="1 2">
    <name type="scientific">Naganishia adeliensis</name>
    <dbReference type="NCBI Taxonomy" id="92952"/>
    <lineage>
        <taxon>Eukaryota</taxon>
        <taxon>Fungi</taxon>
        <taxon>Dikarya</taxon>
        <taxon>Basidiomycota</taxon>
        <taxon>Agaricomycotina</taxon>
        <taxon>Tremellomycetes</taxon>
        <taxon>Filobasidiales</taxon>
        <taxon>Filobasidiaceae</taxon>
        <taxon>Naganishia</taxon>
    </lineage>
</organism>
<comment type="caution">
    <text evidence="1">The sequence shown here is derived from an EMBL/GenBank/DDBJ whole genome shotgun (WGS) entry which is preliminary data.</text>
</comment>
<keyword evidence="2" id="KW-1185">Reference proteome</keyword>
<proteinExistence type="predicted"/>
<dbReference type="EMBL" id="JASBWS010000073">
    <property type="protein sequence ID" value="KAJ9100889.1"/>
    <property type="molecule type" value="Genomic_DNA"/>
</dbReference>